<protein>
    <submittedName>
        <fullName evidence="1">Uncharacterized protein</fullName>
    </submittedName>
</protein>
<sequence length="1045" mass="113484">MATPEPNEPATVGSSFDITHVSQPATETLPTARAKIHAGGGIFEKHPMVKFRECHPPSDVPEAQRLLDKYFQPDAEGFVWMTLIKVQAPPAKGQSAESAAHDVIYIIKLEATDPEGRDPHEVFWDGYNNYPEVSESHAGIKEFMSQQIAFLAAGNYVPYVRDADPGKFVSPGGTITFAPTVLDGFPLHTDPKRNPEMVDRPGVTRPTFNIGAAGSFSSLHPEDGYCDSVNFLSFGRSKKWLGVDPRDERKLSNKVSDIIERLLAVQHPLIMEHFKPNCITPLNHKIIVLNPVDIDFWNIPYELVSQNPGDLMSVRDWCIHWALNAGSNRCAATNVGGHNWNRGMTEFLICKCGHDGCKDVARNKLASVKPIPMKINSADCEAHKCQGVFVLAETKKAHALAHKGVLHHVCGLCRKAYLTFSVLSRHLETCDRYGKDSQCPKCKRRFAPELLILHRKDCVLSCPCGKTGFRTLQARSNHTRFCPATISTQTSSVPGAPSASTSSGFQKVSPLKRKSVEASVKLPQKRSKLSTLLPAGEAAPSCSIAENSGRRLAPTSLRPALIPKLIQLLPHQRISTNPVGPKDIAPSRLKKSVSLVPDHKPRVSRVKKDVPRNIASTKFAKNISSEDEKSSSVPMLIAEPRIMSSERLGAKLVIRRRRPRTLSTTEATETQSPANLAPAAVVSGENRPVGVVGPMPSETAASPTLTVPQASAPSINQLLLAYSCGCCGPALLSCPSTASTPYSPTPAPTPADSRAPTPVNVSAPVISVEVQAFCMSVASGSSGTHPFPPLDRPSSEYDLVRVVSDVRVPRVGEIPVEPVRRDPQHHAELARLIETQNYFNSIPPLPSRRRFPFARRDVAGNKGRPLQFPAVNSAGNPSSVRGENNSARDTVSSTGDTASFDREPFPIVSGLLNSNPVVELPPSEPANDVLNDPRVAEALEARVEAGVHVPDRAPEPDRPNEVPEVESARAEPLKLPRPPGDIQAFSNEAPTSGLVLPASDITLDADYRVLPPTPNTVLITEEPFLNYLPIMIHSSPTESILFPRE</sequence>
<accession>A0ACC2NMC2</accession>
<evidence type="ECO:0000313" key="1">
    <source>
        <dbReference type="EMBL" id="KAJ8672414.1"/>
    </source>
</evidence>
<gene>
    <name evidence="1" type="ORF">QAD02_003673</name>
</gene>
<organism evidence="1 2">
    <name type="scientific">Eretmocerus hayati</name>
    <dbReference type="NCBI Taxonomy" id="131215"/>
    <lineage>
        <taxon>Eukaryota</taxon>
        <taxon>Metazoa</taxon>
        <taxon>Ecdysozoa</taxon>
        <taxon>Arthropoda</taxon>
        <taxon>Hexapoda</taxon>
        <taxon>Insecta</taxon>
        <taxon>Pterygota</taxon>
        <taxon>Neoptera</taxon>
        <taxon>Endopterygota</taxon>
        <taxon>Hymenoptera</taxon>
        <taxon>Apocrita</taxon>
        <taxon>Proctotrupomorpha</taxon>
        <taxon>Chalcidoidea</taxon>
        <taxon>Aphelinidae</taxon>
        <taxon>Aphelininae</taxon>
        <taxon>Eretmocerus</taxon>
    </lineage>
</organism>
<evidence type="ECO:0000313" key="2">
    <source>
        <dbReference type="Proteomes" id="UP001239111"/>
    </source>
</evidence>
<proteinExistence type="predicted"/>
<dbReference type="Proteomes" id="UP001239111">
    <property type="component" value="Chromosome 3"/>
</dbReference>
<dbReference type="EMBL" id="CM056743">
    <property type="protein sequence ID" value="KAJ8672414.1"/>
    <property type="molecule type" value="Genomic_DNA"/>
</dbReference>
<keyword evidence="2" id="KW-1185">Reference proteome</keyword>
<name>A0ACC2NMC2_9HYME</name>
<comment type="caution">
    <text evidence="1">The sequence shown here is derived from an EMBL/GenBank/DDBJ whole genome shotgun (WGS) entry which is preliminary data.</text>
</comment>
<reference evidence="1" key="1">
    <citation type="submission" date="2023-04" db="EMBL/GenBank/DDBJ databases">
        <title>A chromosome-level genome assembly of the parasitoid wasp Eretmocerus hayati.</title>
        <authorList>
            <person name="Zhong Y."/>
            <person name="Liu S."/>
            <person name="Liu Y."/>
        </authorList>
    </citation>
    <scope>NUCLEOTIDE SEQUENCE</scope>
    <source>
        <strain evidence="1">ZJU_SS_LIU_2023</strain>
    </source>
</reference>